<dbReference type="InterPro" id="IPR023621">
    <property type="entry name" value="Ribosomal_eL31_dom_sf"/>
</dbReference>
<dbReference type="Pfam" id="PF01198">
    <property type="entry name" value="Ribosomal_L31e"/>
    <property type="match status" value="1"/>
</dbReference>
<dbReference type="GO" id="GO:0002181">
    <property type="term" value="P:cytoplasmic translation"/>
    <property type="evidence" value="ECO:0007669"/>
    <property type="project" value="TreeGrafter"/>
</dbReference>
<name>A0AAW0JLV1_MYOGA</name>
<comment type="similarity">
    <text evidence="1">Belongs to the eukaryotic ribosomal protein eL31 family.</text>
</comment>
<dbReference type="InterPro" id="IPR000054">
    <property type="entry name" value="Ribosomal_eL31"/>
</dbReference>
<dbReference type="GO" id="GO:0022625">
    <property type="term" value="C:cytosolic large ribosomal subunit"/>
    <property type="evidence" value="ECO:0007669"/>
    <property type="project" value="TreeGrafter"/>
</dbReference>
<accession>A0AAW0JLV1</accession>
<organism evidence="4 5">
    <name type="scientific">Myodes glareolus</name>
    <name type="common">Bank vole</name>
    <name type="synonym">Clethrionomys glareolus</name>
    <dbReference type="NCBI Taxonomy" id="447135"/>
    <lineage>
        <taxon>Eukaryota</taxon>
        <taxon>Metazoa</taxon>
        <taxon>Chordata</taxon>
        <taxon>Craniata</taxon>
        <taxon>Vertebrata</taxon>
        <taxon>Euteleostomi</taxon>
        <taxon>Mammalia</taxon>
        <taxon>Eutheria</taxon>
        <taxon>Euarchontoglires</taxon>
        <taxon>Glires</taxon>
        <taxon>Rodentia</taxon>
        <taxon>Myomorpha</taxon>
        <taxon>Muroidea</taxon>
        <taxon>Cricetidae</taxon>
        <taxon>Arvicolinae</taxon>
        <taxon>Myodes</taxon>
    </lineage>
</organism>
<evidence type="ECO:0000256" key="3">
    <source>
        <dbReference type="ARBA" id="ARBA00023274"/>
    </source>
</evidence>
<dbReference type="SMART" id="SM01380">
    <property type="entry name" value="Ribosomal_L31e"/>
    <property type="match status" value="1"/>
</dbReference>
<keyword evidence="2" id="KW-0689">Ribosomal protein</keyword>
<keyword evidence="5" id="KW-1185">Reference proteome</keyword>
<evidence type="ECO:0000256" key="2">
    <source>
        <dbReference type="ARBA" id="ARBA00022980"/>
    </source>
</evidence>
<dbReference type="AlphaFoldDB" id="A0AAW0JLV1"/>
<keyword evidence="3" id="KW-0687">Ribonucleoprotein</keyword>
<proteinExistence type="inferred from homology"/>
<dbReference type="SUPFAM" id="SSF54575">
    <property type="entry name" value="Ribosomal protein L31e"/>
    <property type="match status" value="1"/>
</dbReference>
<evidence type="ECO:0008006" key="6">
    <source>
        <dbReference type="Google" id="ProtNLM"/>
    </source>
</evidence>
<evidence type="ECO:0000313" key="5">
    <source>
        <dbReference type="Proteomes" id="UP001488838"/>
    </source>
</evidence>
<evidence type="ECO:0000256" key="1">
    <source>
        <dbReference type="ARBA" id="ARBA00010808"/>
    </source>
</evidence>
<dbReference type="PANTHER" id="PTHR10956">
    <property type="entry name" value="60S RIBOSOMAL PROTEIN L31"/>
    <property type="match status" value="1"/>
</dbReference>
<sequence>MGFKNCAPMALKEIWKFAMKEMGTSDVWIDPRLNKVIWTKGIGMFHTISGYVCLKKHNEDEDSPDKLYRLVTYGPVITFKKSTVNMDEN</sequence>
<comment type="caution">
    <text evidence="4">The sequence shown here is derived from an EMBL/GenBank/DDBJ whole genome shotgun (WGS) entry which is preliminary data.</text>
</comment>
<reference evidence="4 5" key="1">
    <citation type="journal article" date="2023" name="bioRxiv">
        <title>Conserved and derived expression patterns and positive selection on dental genes reveal complex evolutionary context of ever-growing rodent molars.</title>
        <authorList>
            <person name="Calamari Z.T."/>
            <person name="Song A."/>
            <person name="Cohen E."/>
            <person name="Akter M."/>
            <person name="Roy R.D."/>
            <person name="Hallikas O."/>
            <person name="Christensen M.M."/>
            <person name="Li P."/>
            <person name="Marangoni P."/>
            <person name="Jernvall J."/>
            <person name="Klein O.D."/>
        </authorList>
    </citation>
    <scope>NUCLEOTIDE SEQUENCE [LARGE SCALE GENOMIC DNA]</scope>
    <source>
        <strain evidence="4">V071</strain>
    </source>
</reference>
<dbReference type="Gene3D" id="3.10.440.10">
    <property type="match status" value="1"/>
</dbReference>
<protein>
    <recommendedName>
        <fullName evidence="6">60S ribosomal protein L31</fullName>
    </recommendedName>
</protein>
<dbReference type="EMBL" id="JBBHLL010000028">
    <property type="protein sequence ID" value="KAK7828018.1"/>
    <property type="molecule type" value="Genomic_DNA"/>
</dbReference>
<gene>
    <name evidence="4" type="ORF">U0070_013644</name>
</gene>
<dbReference type="GO" id="GO:0003735">
    <property type="term" value="F:structural constituent of ribosome"/>
    <property type="evidence" value="ECO:0007669"/>
    <property type="project" value="InterPro"/>
</dbReference>
<evidence type="ECO:0000313" key="4">
    <source>
        <dbReference type="EMBL" id="KAK7828018.1"/>
    </source>
</evidence>
<dbReference type="PANTHER" id="PTHR10956:SF49">
    <property type="entry name" value="60S RIBOSOMAL PROTEIN L31"/>
    <property type="match status" value="1"/>
</dbReference>
<dbReference type="Proteomes" id="UP001488838">
    <property type="component" value="Unassembled WGS sequence"/>
</dbReference>